<evidence type="ECO:0000256" key="4">
    <source>
        <dbReference type="ARBA" id="ARBA00023008"/>
    </source>
</evidence>
<comment type="subcellular location">
    <subcellularLocation>
        <location evidence="1">Nucleus</location>
    </subcellularLocation>
</comment>
<dbReference type="GO" id="GO:0000981">
    <property type="term" value="F:DNA-binding transcription factor activity, RNA polymerase II-specific"/>
    <property type="evidence" value="ECO:0007669"/>
    <property type="project" value="TreeGrafter"/>
</dbReference>
<dbReference type="GO" id="GO:0005634">
    <property type="term" value="C:nucleus"/>
    <property type="evidence" value="ECO:0007669"/>
    <property type="project" value="UniProtKB-SubCell"/>
</dbReference>
<sequence>MVFIDGVKYACATCIKGHRSTSCLHNDRELFAIKRKGRPITQCSHCRELRRTQKVHVKCNCNEKKKEESILYQTQSVEGISADIQSQEADYQSFTGDKTSVEALLNPCQCLTGAKCICCRDVTDQDSSNTQYSNYNPSHFNKEVATPNTIMNIPSANNYVNNNDSSYLFSPISSVQTTMYKLPPISASLNHDNTFIPYNTREYSSINSSGLQKNTGPFTNNISLERRYSYNDKDDIEFKSRDQSKILGEEVCHSTSTDLANIIYGPFKSCPSAMADGSCCGSNKQTTTTMSVCRCGPGCKCEGCDTHARRVNVGNSYNDTISSSSNCCSSYHEVTQPERKKIRDEDGVLLCDCGCQKLDTECPDCLENLCEEYLFK</sequence>
<dbReference type="SUPFAM" id="SSF57879">
    <property type="entry name" value="Zinc domain conserved in yeast copper-regulated transcription factors"/>
    <property type="match status" value="1"/>
</dbReference>
<dbReference type="GO" id="GO:0006879">
    <property type="term" value="P:intracellular iron ion homeostasis"/>
    <property type="evidence" value="ECO:0007669"/>
    <property type="project" value="TreeGrafter"/>
</dbReference>
<organism evidence="9 10">
    <name type="scientific">Glomus cerebriforme</name>
    <dbReference type="NCBI Taxonomy" id="658196"/>
    <lineage>
        <taxon>Eukaryota</taxon>
        <taxon>Fungi</taxon>
        <taxon>Fungi incertae sedis</taxon>
        <taxon>Mucoromycota</taxon>
        <taxon>Glomeromycotina</taxon>
        <taxon>Glomeromycetes</taxon>
        <taxon>Glomerales</taxon>
        <taxon>Glomeraceae</taxon>
        <taxon>Glomus</taxon>
    </lineage>
</organism>
<dbReference type="Gene3D" id="3.90.430.10">
    <property type="entry name" value="Copper fist DNA-binding domain"/>
    <property type="match status" value="1"/>
</dbReference>
<dbReference type="PROSITE" id="PS01119">
    <property type="entry name" value="COPPER_FIST_1"/>
    <property type="match status" value="1"/>
</dbReference>
<keyword evidence="3" id="KW-0862">Zinc</keyword>
<keyword evidence="5" id="KW-0805">Transcription regulation</keyword>
<dbReference type="EMBL" id="QKYT01000819">
    <property type="protein sequence ID" value="RIA81286.1"/>
    <property type="molecule type" value="Genomic_DNA"/>
</dbReference>
<keyword evidence="7" id="KW-0539">Nucleus</keyword>
<evidence type="ECO:0000313" key="10">
    <source>
        <dbReference type="Proteomes" id="UP000265703"/>
    </source>
</evidence>
<evidence type="ECO:0000256" key="7">
    <source>
        <dbReference type="ARBA" id="ARBA00023242"/>
    </source>
</evidence>
<proteinExistence type="predicted"/>
<keyword evidence="4" id="KW-0186">Copper</keyword>
<comment type="caution">
    <text evidence="9">The sequence shown here is derived from an EMBL/GenBank/DDBJ whole genome shotgun (WGS) entry which is preliminary data.</text>
</comment>
<dbReference type="Proteomes" id="UP000265703">
    <property type="component" value="Unassembled WGS sequence"/>
</dbReference>
<dbReference type="GO" id="GO:0045944">
    <property type="term" value="P:positive regulation of transcription by RNA polymerase II"/>
    <property type="evidence" value="ECO:0007669"/>
    <property type="project" value="TreeGrafter"/>
</dbReference>
<dbReference type="SMART" id="SM01090">
    <property type="entry name" value="Copper-fist"/>
    <property type="match status" value="1"/>
</dbReference>
<reference evidence="9 10" key="1">
    <citation type="submission" date="2018-06" db="EMBL/GenBank/DDBJ databases">
        <title>Comparative genomics reveals the genomic features of Rhizophagus irregularis, R. cerebriforme, R. diaphanum and Gigaspora rosea, and their symbiotic lifestyle signature.</title>
        <authorList>
            <person name="Morin E."/>
            <person name="San Clemente H."/>
            <person name="Chen E.C.H."/>
            <person name="De La Providencia I."/>
            <person name="Hainaut M."/>
            <person name="Kuo A."/>
            <person name="Kohler A."/>
            <person name="Murat C."/>
            <person name="Tang N."/>
            <person name="Roy S."/>
            <person name="Loubradou J."/>
            <person name="Henrissat B."/>
            <person name="Grigoriev I.V."/>
            <person name="Corradi N."/>
            <person name="Roux C."/>
            <person name="Martin F.M."/>
        </authorList>
    </citation>
    <scope>NUCLEOTIDE SEQUENCE [LARGE SCALE GENOMIC DNA]</scope>
    <source>
        <strain evidence="9 10">DAOM 227022</strain>
    </source>
</reference>
<dbReference type="InterPro" id="IPR051763">
    <property type="entry name" value="Copper_Homeo_Regul"/>
</dbReference>
<evidence type="ECO:0000256" key="5">
    <source>
        <dbReference type="ARBA" id="ARBA00023015"/>
    </source>
</evidence>
<dbReference type="AlphaFoldDB" id="A0A397S960"/>
<keyword evidence="6" id="KW-0804">Transcription</keyword>
<dbReference type="PANTHER" id="PTHR28088">
    <property type="entry name" value="TRANSCRIPTIONAL ACTIVATOR HAA1-RELATED"/>
    <property type="match status" value="1"/>
</dbReference>
<dbReference type="PRINTS" id="PR00617">
    <property type="entry name" value="COPPERFIST"/>
</dbReference>
<evidence type="ECO:0000313" key="9">
    <source>
        <dbReference type="EMBL" id="RIA81286.1"/>
    </source>
</evidence>
<dbReference type="PROSITE" id="PS50073">
    <property type="entry name" value="COPPER_FIST_2"/>
    <property type="match status" value="1"/>
</dbReference>
<evidence type="ECO:0000259" key="8">
    <source>
        <dbReference type="PROSITE" id="PS50073"/>
    </source>
</evidence>
<evidence type="ECO:0000256" key="1">
    <source>
        <dbReference type="ARBA" id="ARBA00004123"/>
    </source>
</evidence>
<evidence type="ECO:0000256" key="3">
    <source>
        <dbReference type="ARBA" id="ARBA00022833"/>
    </source>
</evidence>
<dbReference type="InterPro" id="IPR001083">
    <property type="entry name" value="Cu_fist_DNA-bd_dom"/>
</dbReference>
<dbReference type="GO" id="GO:0000978">
    <property type="term" value="F:RNA polymerase II cis-regulatory region sequence-specific DNA binding"/>
    <property type="evidence" value="ECO:0007669"/>
    <property type="project" value="TreeGrafter"/>
</dbReference>
<keyword evidence="2" id="KW-0479">Metal-binding</keyword>
<dbReference type="PANTHER" id="PTHR28088:SF5">
    <property type="entry name" value="TRANSCRIPTIONAL ACTIVATOR HAA1-RELATED"/>
    <property type="match status" value="1"/>
</dbReference>
<dbReference type="InterPro" id="IPR036395">
    <property type="entry name" value="Cu_fist_DNA-bd_dom_sf"/>
</dbReference>
<dbReference type="GO" id="GO:0006878">
    <property type="term" value="P:intracellular copper ion homeostasis"/>
    <property type="evidence" value="ECO:0007669"/>
    <property type="project" value="TreeGrafter"/>
</dbReference>
<dbReference type="STRING" id="658196.A0A397S960"/>
<accession>A0A397S960</accession>
<keyword evidence="10" id="KW-1185">Reference proteome</keyword>
<gene>
    <name evidence="9" type="ORF">C1645_865132</name>
</gene>
<dbReference type="Pfam" id="PF00649">
    <property type="entry name" value="Copper-fist"/>
    <property type="match status" value="1"/>
</dbReference>
<evidence type="ECO:0000256" key="6">
    <source>
        <dbReference type="ARBA" id="ARBA00023163"/>
    </source>
</evidence>
<feature type="domain" description="Copper-fist" evidence="8">
    <location>
        <begin position="1"/>
        <end position="40"/>
    </location>
</feature>
<protein>
    <submittedName>
        <fullName evidence="9">Copper fist DNA binding domain-containing protein</fullName>
    </submittedName>
</protein>
<dbReference type="SMART" id="SM00412">
    <property type="entry name" value="Cu_FIST"/>
    <property type="match status" value="1"/>
</dbReference>
<evidence type="ECO:0000256" key="2">
    <source>
        <dbReference type="ARBA" id="ARBA00022723"/>
    </source>
</evidence>
<dbReference type="GO" id="GO:0005507">
    <property type="term" value="F:copper ion binding"/>
    <property type="evidence" value="ECO:0007669"/>
    <property type="project" value="InterPro"/>
</dbReference>
<dbReference type="OrthoDB" id="5600085at2759"/>
<dbReference type="FunFam" id="3.90.430.10:FF:000001">
    <property type="entry name" value="Copper fist DNA-binding protein"/>
    <property type="match status" value="1"/>
</dbReference>
<name>A0A397S960_9GLOM</name>